<reference evidence="2 3" key="1">
    <citation type="submission" date="2017-02" db="EMBL/GenBank/DDBJ databases">
        <authorList>
            <person name="Peterson S.W."/>
        </authorList>
    </citation>
    <scope>NUCLEOTIDE SEQUENCE [LARGE SCALE GENOMIC DNA]</scope>
    <source>
        <strain evidence="2 3">DSM 16080</strain>
    </source>
</reference>
<keyword evidence="1" id="KW-0732">Signal</keyword>
<dbReference type="PROSITE" id="PS51257">
    <property type="entry name" value="PROKAR_LIPOPROTEIN"/>
    <property type="match status" value="1"/>
</dbReference>
<feature type="chain" id="PRO_5013318532" evidence="1">
    <location>
        <begin position="27"/>
        <end position="165"/>
    </location>
</feature>
<evidence type="ECO:0000256" key="1">
    <source>
        <dbReference type="SAM" id="SignalP"/>
    </source>
</evidence>
<dbReference type="STRING" id="1121449.SAMN02745704_02447"/>
<keyword evidence="3" id="KW-1185">Reference proteome</keyword>
<evidence type="ECO:0000313" key="2">
    <source>
        <dbReference type="EMBL" id="SKA92703.1"/>
    </source>
</evidence>
<accession>A0A1T4XTG9</accession>
<dbReference type="AlphaFoldDB" id="A0A1T4XTG9"/>
<proteinExistence type="predicted"/>
<protein>
    <submittedName>
        <fullName evidence="2">Uncharacterized protein</fullName>
    </submittedName>
</protein>
<organism evidence="2 3">
    <name type="scientific">Paucidesulfovibrio gracilis DSM 16080</name>
    <dbReference type="NCBI Taxonomy" id="1121449"/>
    <lineage>
        <taxon>Bacteria</taxon>
        <taxon>Pseudomonadati</taxon>
        <taxon>Thermodesulfobacteriota</taxon>
        <taxon>Desulfovibrionia</taxon>
        <taxon>Desulfovibrionales</taxon>
        <taxon>Desulfovibrionaceae</taxon>
        <taxon>Paucidesulfovibrio</taxon>
    </lineage>
</organism>
<feature type="signal peptide" evidence="1">
    <location>
        <begin position="1"/>
        <end position="26"/>
    </location>
</feature>
<name>A0A1T4XTG9_9BACT</name>
<evidence type="ECO:0000313" key="3">
    <source>
        <dbReference type="Proteomes" id="UP000190027"/>
    </source>
</evidence>
<gene>
    <name evidence="2" type="ORF">SAMN02745704_02447</name>
</gene>
<dbReference type="RefSeq" id="WP_078717992.1">
    <property type="nucleotide sequence ID" value="NZ_FUYC01000016.1"/>
</dbReference>
<dbReference type="EMBL" id="FUYC01000016">
    <property type="protein sequence ID" value="SKA92703.1"/>
    <property type="molecule type" value="Genomic_DNA"/>
</dbReference>
<dbReference type="Proteomes" id="UP000190027">
    <property type="component" value="Unassembled WGS sequence"/>
</dbReference>
<sequence>MSSVRRGSFVLICGLLWLLLAACGQTQDVADLLPTEVDGTARTEFLSGEAGRHAVNKLHGKSIKVEDAAVATYGGGHPPAAQVWVSRASNAAEAREQLAVMVERMLRGPSPFTPPKAERRSGVDVYRTEGLGMVHLLWTRGELAWWVSVLPEREQAFMAEFLEQE</sequence>
<dbReference type="OrthoDB" id="5458897at2"/>